<dbReference type="SUPFAM" id="SSF143548">
    <property type="entry name" value="Serine metabolism enzymes domain"/>
    <property type="match status" value="1"/>
</dbReference>
<dbReference type="PANTHER" id="PTHR30182">
    <property type="entry name" value="L-SERINE DEHYDRATASE"/>
    <property type="match status" value="1"/>
</dbReference>
<keyword evidence="7" id="KW-0408">Iron</keyword>
<organism evidence="13">
    <name type="scientific">Salmonella enterica subsp. enterica serovar Brancaster</name>
    <dbReference type="NCBI Taxonomy" id="2511819"/>
    <lineage>
        <taxon>Bacteria</taxon>
        <taxon>Pseudomonadati</taxon>
        <taxon>Pseudomonadota</taxon>
        <taxon>Gammaproteobacteria</taxon>
        <taxon>Enterobacterales</taxon>
        <taxon>Enterobacteriaceae</taxon>
        <taxon>Salmonella</taxon>
    </lineage>
</organism>
<dbReference type="InterPro" id="IPR005131">
    <property type="entry name" value="Ser_deHydtase_bsu"/>
</dbReference>
<evidence type="ECO:0000256" key="4">
    <source>
        <dbReference type="ARBA" id="ARBA00022432"/>
    </source>
</evidence>
<dbReference type="AlphaFoldDB" id="A0A636LHT3"/>
<evidence type="ECO:0000256" key="10">
    <source>
        <dbReference type="ARBA" id="ARBA00049406"/>
    </source>
</evidence>
<dbReference type="GO" id="GO:0046872">
    <property type="term" value="F:metal ion binding"/>
    <property type="evidence" value="ECO:0007669"/>
    <property type="project" value="UniProtKB-KW"/>
</dbReference>
<name>A0A636LHT3_SALET</name>
<evidence type="ECO:0000256" key="5">
    <source>
        <dbReference type="ARBA" id="ARBA00022485"/>
    </source>
</evidence>
<keyword evidence="6" id="KW-0479">Metal-binding</keyword>
<dbReference type="Pfam" id="PF03313">
    <property type="entry name" value="SDH_alpha"/>
    <property type="match status" value="1"/>
</dbReference>
<keyword evidence="4" id="KW-0312">Gluconeogenesis</keyword>
<dbReference type="InterPro" id="IPR005130">
    <property type="entry name" value="Ser_deHydtase-like_asu"/>
</dbReference>
<evidence type="ECO:0000259" key="12">
    <source>
        <dbReference type="Pfam" id="PF03315"/>
    </source>
</evidence>
<accession>A0A636LHT3</accession>
<evidence type="ECO:0000313" key="13">
    <source>
        <dbReference type="EMBL" id="EDI0828554.1"/>
    </source>
</evidence>
<feature type="non-terminal residue" evidence="13">
    <location>
        <position position="283"/>
    </location>
</feature>
<dbReference type="EMBL" id="AAMJTU010000026">
    <property type="protein sequence ID" value="EDI0828554.1"/>
    <property type="molecule type" value="Genomic_DNA"/>
</dbReference>
<dbReference type="GO" id="GO:0009063">
    <property type="term" value="P:amino acid catabolic process"/>
    <property type="evidence" value="ECO:0007669"/>
    <property type="project" value="UniProtKB-ARBA"/>
</dbReference>
<proteinExistence type="inferred from homology"/>
<evidence type="ECO:0000256" key="1">
    <source>
        <dbReference type="ARBA" id="ARBA00001966"/>
    </source>
</evidence>
<reference evidence="13" key="1">
    <citation type="submission" date="2018-07" db="EMBL/GenBank/DDBJ databases">
        <authorList>
            <person name="Ashton P.M."/>
            <person name="Dallman T."/>
            <person name="Nair S."/>
            <person name="De Pinna E."/>
            <person name="Peters T."/>
            <person name="Grant K."/>
        </authorList>
    </citation>
    <scope>NUCLEOTIDE SEQUENCE</scope>
    <source>
        <strain evidence="13">348754</strain>
    </source>
</reference>
<comment type="caution">
    <text evidence="13">The sequence shown here is derived from an EMBL/GenBank/DDBJ whole genome shotgun (WGS) entry which is preliminary data.</text>
</comment>
<keyword evidence="9 13" id="KW-0456">Lyase</keyword>
<comment type="catalytic activity">
    <reaction evidence="10">
        <text>L-serine = pyruvate + NH4(+)</text>
        <dbReference type="Rhea" id="RHEA:19169"/>
        <dbReference type="ChEBI" id="CHEBI:15361"/>
        <dbReference type="ChEBI" id="CHEBI:28938"/>
        <dbReference type="ChEBI" id="CHEBI:33384"/>
        <dbReference type="EC" id="4.3.1.17"/>
    </reaction>
</comment>
<evidence type="ECO:0000256" key="8">
    <source>
        <dbReference type="ARBA" id="ARBA00023014"/>
    </source>
</evidence>
<evidence type="ECO:0000259" key="11">
    <source>
        <dbReference type="Pfam" id="PF03313"/>
    </source>
</evidence>
<feature type="domain" description="Serine dehydratase-like alpha subunit" evidence="11">
    <location>
        <begin position="184"/>
        <end position="283"/>
    </location>
</feature>
<protein>
    <recommendedName>
        <fullName evidence="3">L-serine ammonia-lyase</fullName>
        <ecNumber evidence="3">4.3.1.17</ecNumber>
    </recommendedName>
</protein>
<comment type="cofactor">
    <cofactor evidence="1">
        <name>[4Fe-4S] cluster</name>
        <dbReference type="ChEBI" id="CHEBI:49883"/>
    </cofactor>
</comment>
<evidence type="ECO:0000256" key="3">
    <source>
        <dbReference type="ARBA" id="ARBA00012093"/>
    </source>
</evidence>
<dbReference type="InterPro" id="IPR051318">
    <property type="entry name" value="Fe-S_L-Ser"/>
</dbReference>
<dbReference type="EC" id="4.3.1.17" evidence="3"/>
<keyword evidence="8" id="KW-0411">Iron-sulfur</keyword>
<keyword evidence="5" id="KW-0004">4Fe-4S</keyword>
<dbReference type="FunFam" id="3.30.1330.90:FF:000001">
    <property type="entry name" value="L-serine ammonia-lyase 1"/>
    <property type="match status" value="1"/>
</dbReference>
<dbReference type="InterPro" id="IPR029009">
    <property type="entry name" value="ASB_dom_sf"/>
</dbReference>
<evidence type="ECO:0000256" key="6">
    <source>
        <dbReference type="ARBA" id="ARBA00022723"/>
    </source>
</evidence>
<comment type="similarity">
    <text evidence="2">Belongs to the iron-sulfur dependent L-serine dehydratase family.</text>
</comment>
<dbReference type="Gene3D" id="3.30.1330.90">
    <property type="entry name" value="D-3-phosphoglycerate dehydrogenase, domain 3"/>
    <property type="match status" value="1"/>
</dbReference>
<dbReference type="Pfam" id="PF03315">
    <property type="entry name" value="SDH_beta"/>
    <property type="match status" value="1"/>
</dbReference>
<evidence type="ECO:0000256" key="2">
    <source>
        <dbReference type="ARBA" id="ARBA00008636"/>
    </source>
</evidence>
<gene>
    <name evidence="13" type="ORF">CC874_12360</name>
</gene>
<dbReference type="PANTHER" id="PTHR30182:SF6">
    <property type="entry name" value="L-SERINE DEHYDRATASE TDCG"/>
    <property type="match status" value="1"/>
</dbReference>
<feature type="domain" description="Serine dehydratase beta chain" evidence="12">
    <location>
        <begin position="3"/>
        <end position="154"/>
    </location>
</feature>
<dbReference type="GO" id="GO:0003941">
    <property type="term" value="F:L-serine ammonia-lyase activity"/>
    <property type="evidence" value="ECO:0007669"/>
    <property type="project" value="UniProtKB-EC"/>
</dbReference>
<evidence type="ECO:0000256" key="7">
    <source>
        <dbReference type="ARBA" id="ARBA00023004"/>
    </source>
</evidence>
<dbReference type="GO" id="GO:0051539">
    <property type="term" value="F:4 iron, 4 sulfur cluster binding"/>
    <property type="evidence" value="ECO:0007669"/>
    <property type="project" value="UniProtKB-KW"/>
</dbReference>
<sequence>MESCLDIFKIVIGPSSSRTVGPMRAACHFISLLREQETLPLIREIEIELYGALSLSRKCHNVDTALYLGLLGCQPENVDLRSHMAVIKRAENENKIELPLSDAGGITIKVKIIANHQAHPGHPYAMTFRARDDYFTVYEETWFSTGAGQVRKHGEPLTPSLPLRTVSPFEFSHAAQLLALCRRNGLSVAALMMKNELCRHSPQTLQNYLAQIWDVMQQAVYRGLHTEGVLPGPYQVPRRACALHKTLQANRSASDFLTALNWVNAFAIAVSEENASGGQIVTA</sequence>
<dbReference type="GO" id="GO:0006094">
    <property type="term" value="P:gluconeogenesis"/>
    <property type="evidence" value="ECO:0007669"/>
    <property type="project" value="UniProtKB-KW"/>
</dbReference>
<evidence type="ECO:0000256" key="9">
    <source>
        <dbReference type="ARBA" id="ARBA00023239"/>
    </source>
</evidence>